<reference evidence="2 3" key="1">
    <citation type="submission" date="2024-02" db="EMBL/GenBank/DDBJ databases">
        <title>Genome analysis and characterization of Microbaculum marinisediminis sp. nov., isolated from marine sediment.</title>
        <authorList>
            <person name="Du Z.-J."/>
            <person name="Ye Y.-Q."/>
            <person name="Zhang Z.-R."/>
            <person name="Yuan S.-M."/>
            <person name="Zhang X.-Y."/>
        </authorList>
    </citation>
    <scope>NUCLEOTIDE SEQUENCE [LARGE SCALE GENOMIC DNA]</scope>
    <source>
        <strain evidence="2 3">SDUM1044001</strain>
    </source>
</reference>
<dbReference type="EMBL" id="JAZHOF010000007">
    <property type="protein sequence ID" value="MEJ8573454.1"/>
    <property type="molecule type" value="Genomic_DNA"/>
</dbReference>
<organism evidence="2 3">
    <name type="scientific">Microbaculum marinum</name>
    <dbReference type="NCBI Taxonomy" id="1764581"/>
    <lineage>
        <taxon>Bacteria</taxon>
        <taxon>Pseudomonadati</taxon>
        <taxon>Pseudomonadota</taxon>
        <taxon>Alphaproteobacteria</taxon>
        <taxon>Hyphomicrobiales</taxon>
        <taxon>Tepidamorphaceae</taxon>
        <taxon>Microbaculum</taxon>
    </lineage>
</organism>
<feature type="region of interest" description="Disordered" evidence="1">
    <location>
        <begin position="152"/>
        <end position="184"/>
    </location>
</feature>
<protein>
    <submittedName>
        <fullName evidence="2">Uncharacterized protein</fullName>
    </submittedName>
</protein>
<comment type="caution">
    <text evidence="2">The sequence shown here is derived from an EMBL/GenBank/DDBJ whole genome shotgun (WGS) entry which is preliminary data.</text>
</comment>
<evidence type="ECO:0000313" key="2">
    <source>
        <dbReference type="EMBL" id="MEJ8573454.1"/>
    </source>
</evidence>
<evidence type="ECO:0000256" key="1">
    <source>
        <dbReference type="SAM" id="MobiDB-lite"/>
    </source>
</evidence>
<keyword evidence="3" id="KW-1185">Reference proteome</keyword>
<accession>A0AAW9RWU8</accession>
<evidence type="ECO:0000313" key="3">
    <source>
        <dbReference type="Proteomes" id="UP001378188"/>
    </source>
</evidence>
<gene>
    <name evidence="2" type="ORF">V3328_18335</name>
</gene>
<dbReference type="Proteomes" id="UP001378188">
    <property type="component" value="Unassembled WGS sequence"/>
</dbReference>
<proteinExistence type="predicted"/>
<dbReference type="AlphaFoldDB" id="A0AAW9RWU8"/>
<name>A0AAW9RWU8_9HYPH</name>
<dbReference type="RefSeq" id="WP_340331144.1">
    <property type="nucleotide sequence ID" value="NZ_JAZHOF010000007.1"/>
</dbReference>
<sequence>MSEPAGTGLQRFRRHYPINSTRHAGSASGAGLPIHPPALDRAGLPDPGFKAALLGFLAVPFGLVVDWRSLQGAADGTLGKAGLLGNLRGDAFVAAPRTSLARLPRLIKTGQVVLLFGIRHPAWLKNLLRFCLGLDAVSTALTASFADRVVSRDARASDTPTSPSPTHEMAPYVAGARRPRQQKR</sequence>